<dbReference type="Proteomes" id="UP000015346">
    <property type="component" value="Unassembled WGS sequence"/>
</dbReference>
<accession>S9QM36</accession>
<protein>
    <submittedName>
        <fullName evidence="1">Uncharacterized protein</fullName>
    </submittedName>
</protein>
<proteinExistence type="predicted"/>
<sequence length="58" mass="6312">MRTRLWIMGAVTLFLLAACGGPRGNWRAEIGLPTPNPRVIEPLPPLTIPTRLDLPPPG</sequence>
<dbReference type="AlphaFoldDB" id="S9QM36"/>
<evidence type="ECO:0000313" key="1">
    <source>
        <dbReference type="EMBL" id="EPX82526.1"/>
    </source>
</evidence>
<gene>
    <name evidence="1" type="ORF">ruthe_03264</name>
</gene>
<name>S9QM36_9RHOB</name>
<keyword evidence="2" id="KW-1185">Reference proteome</keyword>
<dbReference type="STRING" id="1123069.ruthe_03264"/>
<dbReference type="PROSITE" id="PS51257">
    <property type="entry name" value="PROKAR_LIPOPROTEIN"/>
    <property type="match status" value="1"/>
</dbReference>
<dbReference type="RefSeq" id="WP_021099316.1">
    <property type="nucleotide sequence ID" value="NZ_KE557326.1"/>
</dbReference>
<evidence type="ECO:0000313" key="2">
    <source>
        <dbReference type="Proteomes" id="UP000015346"/>
    </source>
</evidence>
<dbReference type="HOGENOM" id="CLU_2976545_0_0_5"/>
<dbReference type="EMBL" id="AOLV01000040">
    <property type="protein sequence ID" value="EPX82526.1"/>
    <property type="molecule type" value="Genomic_DNA"/>
</dbReference>
<organism evidence="1 2">
    <name type="scientific">Rubellimicrobium thermophilum DSM 16684</name>
    <dbReference type="NCBI Taxonomy" id="1123069"/>
    <lineage>
        <taxon>Bacteria</taxon>
        <taxon>Pseudomonadati</taxon>
        <taxon>Pseudomonadota</taxon>
        <taxon>Alphaproteobacteria</taxon>
        <taxon>Rhodobacterales</taxon>
        <taxon>Roseobacteraceae</taxon>
        <taxon>Rubellimicrobium</taxon>
    </lineage>
</organism>
<reference evidence="1 2" key="1">
    <citation type="journal article" date="2013" name="Stand. Genomic Sci.">
        <title>Genome sequence of the reddish-pigmented Rubellimicrobium thermophilum type strain (DSM 16684(T)), a member of the Roseobacter clade.</title>
        <authorList>
            <person name="Fiebig A."/>
            <person name="Riedel T."/>
            <person name="Gronow S."/>
            <person name="Petersen J."/>
            <person name="Klenk H.P."/>
            <person name="Goker M."/>
        </authorList>
    </citation>
    <scope>NUCLEOTIDE SEQUENCE [LARGE SCALE GENOMIC DNA]</scope>
    <source>
        <strain evidence="1 2">DSM 16684</strain>
    </source>
</reference>
<comment type="caution">
    <text evidence="1">The sequence shown here is derived from an EMBL/GenBank/DDBJ whole genome shotgun (WGS) entry which is preliminary data.</text>
</comment>